<proteinExistence type="predicted"/>
<dbReference type="EMBL" id="MN740520">
    <property type="protein sequence ID" value="QHU30797.1"/>
    <property type="molecule type" value="Genomic_DNA"/>
</dbReference>
<name>A0A6C0LJV1_9ZZZZ</name>
<organism evidence="1">
    <name type="scientific">viral metagenome</name>
    <dbReference type="NCBI Taxonomy" id="1070528"/>
    <lineage>
        <taxon>unclassified sequences</taxon>
        <taxon>metagenomes</taxon>
        <taxon>organismal metagenomes</taxon>
    </lineage>
</organism>
<dbReference type="AlphaFoldDB" id="A0A6C0LJV1"/>
<protein>
    <submittedName>
        <fullName evidence="1">Uncharacterized protein</fullName>
    </submittedName>
</protein>
<sequence>MSKSVNLQLVDLLPDDMIWEIYQYLPVSIKAFLNKENYCLYHSFIKPRIFHFENYVRDTIRRDSPFVFTFVLEENGKKWLTNKKYYYKNKIFANYLYFIIDFCTENLSDKCRFVLESYLNRFGLCKNGHKKNIIQTVRWRK</sequence>
<evidence type="ECO:0000313" key="1">
    <source>
        <dbReference type="EMBL" id="QHU30797.1"/>
    </source>
</evidence>
<reference evidence="1" key="1">
    <citation type="journal article" date="2020" name="Nature">
        <title>Giant virus diversity and host interactions through global metagenomics.</title>
        <authorList>
            <person name="Schulz F."/>
            <person name="Roux S."/>
            <person name="Paez-Espino D."/>
            <person name="Jungbluth S."/>
            <person name="Walsh D.A."/>
            <person name="Denef V.J."/>
            <person name="McMahon K.D."/>
            <person name="Konstantinidis K.T."/>
            <person name="Eloe-Fadrosh E.A."/>
            <person name="Kyrpides N.C."/>
            <person name="Woyke T."/>
        </authorList>
    </citation>
    <scope>NUCLEOTIDE SEQUENCE</scope>
    <source>
        <strain evidence="1">GVMAG-M-3300027892-73</strain>
    </source>
</reference>
<accession>A0A6C0LJV1</accession>